<name>A0A7W6DD92_9SPHN</name>
<evidence type="ECO:0000259" key="1">
    <source>
        <dbReference type="Pfam" id="PF07486"/>
    </source>
</evidence>
<reference evidence="2 3" key="1">
    <citation type="submission" date="2020-08" db="EMBL/GenBank/DDBJ databases">
        <title>Genomic Encyclopedia of Type Strains, Phase IV (KMG-IV): sequencing the most valuable type-strain genomes for metagenomic binning, comparative biology and taxonomic classification.</title>
        <authorList>
            <person name="Goeker M."/>
        </authorList>
    </citation>
    <scope>NUCLEOTIDE SEQUENCE [LARGE SCALE GENOMIC DNA]</scope>
    <source>
        <strain evidence="2 3">DSM 29348</strain>
    </source>
</reference>
<evidence type="ECO:0000313" key="3">
    <source>
        <dbReference type="Proteomes" id="UP000552757"/>
    </source>
</evidence>
<keyword evidence="3" id="KW-1185">Reference proteome</keyword>
<dbReference type="Pfam" id="PF07486">
    <property type="entry name" value="Hydrolase_2"/>
    <property type="match status" value="1"/>
</dbReference>
<protein>
    <submittedName>
        <fullName evidence="2">Spore germination cell wall hydrolase CwlJ-like protein</fullName>
    </submittedName>
</protein>
<organism evidence="2 3">
    <name type="scientific">Sphingobium fontiphilum</name>
    <dbReference type="NCBI Taxonomy" id="944425"/>
    <lineage>
        <taxon>Bacteria</taxon>
        <taxon>Pseudomonadati</taxon>
        <taxon>Pseudomonadota</taxon>
        <taxon>Alphaproteobacteria</taxon>
        <taxon>Sphingomonadales</taxon>
        <taxon>Sphingomonadaceae</taxon>
        <taxon>Sphingobium</taxon>
    </lineage>
</organism>
<dbReference type="RefSeq" id="WP_246344253.1">
    <property type="nucleotide sequence ID" value="NZ_JACIEB010000001.1"/>
</dbReference>
<feature type="domain" description="Cell wall hydrolase SleB" evidence="1">
    <location>
        <begin position="24"/>
        <end position="139"/>
    </location>
</feature>
<dbReference type="GO" id="GO:0016787">
    <property type="term" value="F:hydrolase activity"/>
    <property type="evidence" value="ECO:0007669"/>
    <property type="project" value="UniProtKB-KW"/>
</dbReference>
<dbReference type="EMBL" id="JACIEB010000001">
    <property type="protein sequence ID" value="MBB3980454.1"/>
    <property type="molecule type" value="Genomic_DNA"/>
</dbReference>
<gene>
    <name evidence="2" type="ORF">GGR44_000085</name>
</gene>
<dbReference type="Proteomes" id="UP000552757">
    <property type="component" value="Unassembled WGS sequence"/>
</dbReference>
<evidence type="ECO:0000313" key="2">
    <source>
        <dbReference type="EMBL" id="MBB3980454.1"/>
    </source>
</evidence>
<keyword evidence="2" id="KW-0378">Hydrolase</keyword>
<dbReference type="InterPro" id="IPR042047">
    <property type="entry name" value="SleB_dom1"/>
</dbReference>
<dbReference type="InterPro" id="IPR011105">
    <property type="entry name" value="Cell_wall_hydrolase_SleB"/>
</dbReference>
<comment type="caution">
    <text evidence="2">The sequence shown here is derived from an EMBL/GenBank/DDBJ whole genome shotgun (WGS) entry which is preliminary data.</text>
</comment>
<dbReference type="Gene3D" id="1.10.10.2520">
    <property type="entry name" value="Cell wall hydrolase SleB, domain 1"/>
    <property type="match status" value="1"/>
</dbReference>
<sequence>MNANDPDQQGLCLASAIYFEAAHEPRAGQEAVARVVLNRTHDPAYPATICGVVWQGHERATGCQFSFTCDGSLARAPEPRSWARVVALARNVLDNAVSATAPLSTGPLARALHYHADYVRPRWRVSMTEVARIGRHIFYAPPGTAPDHPQPQRTVALVSEARDGGPPLVWGLRVEKIAADAEEGRRSIAGMTR</sequence>
<accession>A0A7W6DD92</accession>
<dbReference type="AlphaFoldDB" id="A0A7W6DD92"/>
<proteinExistence type="predicted"/>